<dbReference type="GO" id="GO:0016987">
    <property type="term" value="F:sigma factor activity"/>
    <property type="evidence" value="ECO:0007669"/>
    <property type="project" value="UniProtKB-KW"/>
</dbReference>
<proteinExistence type="inferred from homology"/>
<name>A0A1W2GBR2_REIFA</name>
<dbReference type="InterPro" id="IPR013325">
    <property type="entry name" value="RNA_pol_sigma_r2"/>
</dbReference>
<accession>A0A1W2GBR2</accession>
<dbReference type="AlphaFoldDB" id="A0A1W2GBR2"/>
<dbReference type="EMBL" id="FWYF01000002">
    <property type="protein sequence ID" value="SMD34041.1"/>
    <property type="molecule type" value="Genomic_DNA"/>
</dbReference>
<reference evidence="8 9" key="1">
    <citation type="submission" date="2017-04" db="EMBL/GenBank/DDBJ databases">
        <authorList>
            <person name="Afonso C.L."/>
            <person name="Miller P.J."/>
            <person name="Scott M.A."/>
            <person name="Spackman E."/>
            <person name="Goraichik I."/>
            <person name="Dimitrov K.M."/>
            <person name="Suarez D.L."/>
            <person name="Swayne D.E."/>
        </authorList>
    </citation>
    <scope>NUCLEOTIDE SEQUENCE [LARGE SCALE GENOMIC DNA]</scope>
    <source>
        <strain evidence="8 9">DSM 26133</strain>
    </source>
</reference>
<feature type="domain" description="RNA polymerase sigma factor 70 region 4 type 2" evidence="7">
    <location>
        <begin position="128"/>
        <end position="179"/>
    </location>
</feature>
<dbReference type="Gene3D" id="1.10.10.10">
    <property type="entry name" value="Winged helix-like DNA-binding domain superfamily/Winged helix DNA-binding domain"/>
    <property type="match status" value="1"/>
</dbReference>
<dbReference type="InterPro" id="IPR013324">
    <property type="entry name" value="RNA_pol_sigma_r3/r4-like"/>
</dbReference>
<keyword evidence="5" id="KW-0804">Transcription</keyword>
<gene>
    <name evidence="8" type="ORF">SAMN04488029_1808</name>
</gene>
<evidence type="ECO:0000256" key="2">
    <source>
        <dbReference type="ARBA" id="ARBA00023015"/>
    </source>
</evidence>
<dbReference type="GO" id="GO:0006352">
    <property type="term" value="P:DNA-templated transcription initiation"/>
    <property type="evidence" value="ECO:0007669"/>
    <property type="project" value="InterPro"/>
</dbReference>
<dbReference type="Proteomes" id="UP000192472">
    <property type="component" value="Unassembled WGS sequence"/>
</dbReference>
<evidence type="ECO:0000313" key="9">
    <source>
        <dbReference type="Proteomes" id="UP000192472"/>
    </source>
</evidence>
<dbReference type="SUPFAM" id="SSF88946">
    <property type="entry name" value="Sigma2 domain of RNA polymerase sigma factors"/>
    <property type="match status" value="1"/>
</dbReference>
<organism evidence="8 9">
    <name type="scientific">Reichenbachiella faecimaris</name>
    <dbReference type="NCBI Taxonomy" id="692418"/>
    <lineage>
        <taxon>Bacteria</taxon>
        <taxon>Pseudomonadati</taxon>
        <taxon>Bacteroidota</taxon>
        <taxon>Cytophagia</taxon>
        <taxon>Cytophagales</taxon>
        <taxon>Reichenbachiellaceae</taxon>
        <taxon>Reichenbachiella</taxon>
    </lineage>
</organism>
<dbReference type="InterPro" id="IPR013249">
    <property type="entry name" value="RNA_pol_sigma70_r4_t2"/>
</dbReference>
<keyword evidence="2" id="KW-0805">Transcription regulation</keyword>
<keyword evidence="4" id="KW-0238">DNA-binding</keyword>
<evidence type="ECO:0000256" key="3">
    <source>
        <dbReference type="ARBA" id="ARBA00023082"/>
    </source>
</evidence>
<dbReference type="OrthoDB" id="9784984at2"/>
<evidence type="ECO:0000259" key="6">
    <source>
        <dbReference type="Pfam" id="PF04542"/>
    </source>
</evidence>
<evidence type="ECO:0000313" key="8">
    <source>
        <dbReference type="EMBL" id="SMD34041.1"/>
    </source>
</evidence>
<dbReference type="CDD" id="cd06171">
    <property type="entry name" value="Sigma70_r4"/>
    <property type="match status" value="1"/>
</dbReference>
<evidence type="ECO:0000256" key="1">
    <source>
        <dbReference type="ARBA" id="ARBA00010641"/>
    </source>
</evidence>
<evidence type="ECO:0000256" key="5">
    <source>
        <dbReference type="ARBA" id="ARBA00023163"/>
    </source>
</evidence>
<evidence type="ECO:0000259" key="7">
    <source>
        <dbReference type="Pfam" id="PF08281"/>
    </source>
</evidence>
<dbReference type="SUPFAM" id="SSF88659">
    <property type="entry name" value="Sigma3 and sigma4 domains of RNA polymerase sigma factors"/>
    <property type="match status" value="1"/>
</dbReference>
<dbReference type="STRING" id="692418.SAMN04488029_1808"/>
<dbReference type="GO" id="GO:0003677">
    <property type="term" value="F:DNA binding"/>
    <property type="evidence" value="ECO:0007669"/>
    <property type="project" value="UniProtKB-KW"/>
</dbReference>
<dbReference type="InterPro" id="IPR014284">
    <property type="entry name" value="RNA_pol_sigma-70_dom"/>
</dbReference>
<dbReference type="PANTHER" id="PTHR43133:SF8">
    <property type="entry name" value="RNA POLYMERASE SIGMA FACTOR HI_1459-RELATED"/>
    <property type="match status" value="1"/>
</dbReference>
<protein>
    <submittedName>
        <fullName evidence="8">RNA polymerase sigma-70 factor, ECF subfamily</fullName>
    </submittedName>
</protein>
<keyword evidence="3" id="KW-0731">Sigma factor</keyword>
<comment type="similarity">
    <text evidence="1">Belongs to the sigma-70 factor family. ECF subfamily.</text>
</comment>
<feature type="domain" description="RNA polymerase sigma-70 region 2" evidence="6">
    <location>
        <begin position="30"/>
        <end position="99"/>
    </location>
</feature>
<dbReference type="Gene3D" id="1.10.1740.10">
    <property type="match status" value="1"/>
</dbReference>
<dbReference type="Pfam" id="PF04542">
    <property type="entry name" value="Sigma70_r2"/>
    <property type="match status" value="1"/>
</dbReference>
<dbReference type="InterPro" id="IPR036388">
    <property type="entry name" value="WH-like_DNA-bd_sf"/>
</dbReference>
<dbReference type="InterPro" id="IPR039425">
    <property type="entry name" value="RNA_pol_sigma-70-like"/>
</dbReference>
<dbReference type="NCBIfam" id="TIGR02937">
    <property type="entry name" value="sigma70-ECF"/>
    <property type="match status" value="1"/>
</dbReference>
<sequence length="192" mass="23174">MDTHTNRNDWDEEEAMIARAKTDLLFFEPIYNKYYEVIFRYIHRKTDDEDLAADLTSKVFMNAMHSLDKFEFRGVPFGAWLYRIATNETNRHFRDNKRRLLSLEDQKVSLVMTCSELDEVDMEQKQRVLAELISELEDEEIRILELKFFETKNFKEIAFILDKKESAVKMKMYRSLDKLKRRYEKMNKGNND</sequence>
<evidence type="ECO:0000256" key="4">
    <source>
        <dbReference type="ARBA" id="ARBA00023125"/>
    </source>
</evidence>
<dbReference type="RefSeq" id="WP_084372455.1">
    <property type="nucleotide sequence ID" value="NZ_FWYF01000002.1"/>
</dbReference>
<dbReference type="InterPro" id="IPR007627">
    <property type="entry name" value="RNA_pol_sigma70_r2"/>
</dbReference>
<dbReference type="PANTHER" id="PTHR43133">
    <property type="entry name" value="RNA POLYMERASE ECF-TYPE SIGMA FACTO"/>
    <property type="match status" value="1"/>
</dbReference>
<keyword evidence="9" id="KW-1185">Reference proteome</keyword>
<dbReference type="Pfam" id="PF08281">
    <property type="entry name" value="Sigma70_r4_2"/>
    <property type="match status" value="1"/>
</dbReference>